<dbReference type="OrthoDB" id="3223377at2759"/>
<dbReference type="Pfam" id="PF20152">
    <property type="entry name" value="DUF6534"/>
    <property type="match status" value="1"/>
</dbReference>
<feature type="transmembrane region" description="Helical" evidence="1">
    <location>
        <begin position="6"/>
        <end position="36"/>
    </location>
</feature>
<dbReference type="EMBL" id="MU150233">
    <property type="protein sequence ID" value="KAF9468326.1"/>
    <property type="molecule type" value="Genomic_DNA"/>
</dbReference>
<feature type="transmembrane region" description="Helical" evidence="1">
    <location>
        <begin position="164"/>
        <end position="189"/>
    </location>
</feature>
<feature type="domain" description="DUF6534" evidence="2">
    <location>
        <begin position="172"/>
        <end position="260"/>
    </location>
</feature>
<dbReference type="PANTHER" id="PTHR40465:SF1">
    <property type="entry name" value="DUF6534 DOMAIN-CONTAINING PROTEIN"/>
    <property type="match status" value="1"/>
</dbReference>
<feature type="transmembrane region" description="Helical" evidence="1">
    <location>
        <begin position="48"/>
        <end position="65"/>
    </location>
</feature>
<evidence type="ECO:0000313" key="4">
    <source>
        <dbReference type="Proteomes" id="UP000807353"/>
    </source>
</evidence>
<evidence type="ECO:0000256" key="1">
    <source>
        <dbReference type="SAM" id="Phobius"/>
    </source>
</evidence>
<dbReference type="PANTHER" id="PTHR40465">
    <property type="entry name" value="CHROMOSOME 1, WHOLE GENOME SHOTGUN SEQUENCE"/>
    <property type="match status" value="1"/>
</dbReference>
<gene>
    <name evidence="3" type="ORF">BDZ94DRAFT_1246523</name>
</gene>
<dbReference type="Proteomes" id="UP000807353">
    <property type="component" value="Unassembled WGS sequence"/>
</dbReference>
<evidence type="ECO:0000313" key="3">
    <source>
        <dbReference type="EMBL" id="KAF9468326.1"/>
    </source>
</evidence>
<comment type="caution">
    <text evidence="3">The sequence shown here is derived from an EMBL/GenBank/DDBJ whole genome shotgun (WGS) entry which is preliminary data.</text>
</comment>
<keyword evidence="4" id="KW-1185">Reference proteome</keyword>
<protein>
    <recommendedName>
        <fullName evidence="2">DUF6534 domain-containing protein</fullName>
    </recommendedName>
</protein>
<keyword evidence="1" id="KW-0812">Transmembrane</keyword>
<proteinExistence type="predicted"/>
<dbReference type="InterPro" id="IPR045339">
    <property type="entry name" value="DUF6534"/>
</dbReference>
<feature type="transmembrane region" description="Helical" evidence="1">
    <location>
        <begin position="85"/>
        <end position="109"/>
    </location>
</feature>
<reference evidence="3" key="1">
    <citation type="submission" date="2020-11" db="EMBL/GenBank/DDBJ databases">
        <authorList>
            <consortium name="DOE Joint Genome Institute"/>
            <person name="Ahrendt S."/>
            <person name="Riley R."/>
            <person name="Andreopoulos W."/>
            <person name="Labutti K."/>
            <person name="Pangilinan J."/>
            <person name="Ruiz-Duenas F.J."/>
            <person name="Barrasa J.M."/>
            <person name="Sanchez-Garcia M."/>
            <person name="Camarero S."/>
            <person name="Miyauchi S."/>
            <person name="Serrano A."/>
            <person name="Linde D."/>
            <person name="Babiker R."/>
            <person name="Drula E."/>
            <person name="Ayuso-Fernandez I."/>
            <person name="Pacheco R."/>
            <person name="Padilla G."/>
            <person name="Ferreira P."/>
            <person name="Barriuso J."/>
            <person name="Kellner H."/>
            <person name="Castanera R."/>
            <person name="Alfaro M."/>
            <person name="Ramirez L."/>
            <person name="Pisabarro A.G."/>
            <person name="Kuo A."/>
            <person name="Tritt A."/>
            <person name="Lipzen A."/>
            <person name="He G."/>
            <person name="Yan M."/>
            <person name="Ng V."/>
            <person name="Cullen D."/>
            <person name="Martin F."/>
            <person name="Rosso M.-N."/>
            <person name="Henrissat B."/>
            <person name="Hibbett D."/>
            <person name="Martinez A.T."/>
            <person name="Grigoriev I.V."/>
        </authorList>
    </citation>
    <scope>NUCLEOTIDE SEQUENCE</scope>
    <source>
        <strain evidence="3">CBS 247.69</strain>
    </source>
</reference>
<dbReference type="AlphaFoldDB" id="A0A9P5YGS8"/>
<accession>A0A9P5YGS8</accession>
<evidence type="ECO:0000259" key="2">
    <source>
        <dbReference type="Pfam" id="PF20152"/>
    </source>
</evidence>
<organism evidence="3 4">
    <name type="scientific">Collybia nuda</name>
    <dbReference type="NCBI Taxonomy" id="64659"/>
    <lineage>
        <taxon>Eukaryota</taxon>
        <taxon>Fungi</taxon>
        <taxon>Dikarya</taxon>
        <taxon>Basidiomycota</taxon>
        <taxon>Agaricomycotina</taxon>
        <taxon>Agaricomycetes</taxon>
        <taxon>Agaricomycetidae</taxon>
        <taxon>Agaricales</taxon>
        <taxon>Tricholomatineae</taxon>
        <taxon>Clitocybaceae</taxon>
        <taxon>Collybia</taxon>
    </lineage>
</organism>
<feature type="transmembrane region" description="Helical" evidence="1">
    <location>
        <begin position="121"/>
        <end position="144"/>
    </location>
</feature>
<feature type="transmembrane region" description="Helical" evidence="1">
    <location>
        <begin position="234"/>
        <end position="252"/>
    </location>
</feature>
<feature type="transmembrane region" description="Helical" evidence="1">
    <location>
        <begin position="201"/>
        <end position="228"/>
    </location>
</feature>
<sequence length="328" mass="36211">MVENLILLAVGPVLFSVMFNWGLFGVFLVQIYIYIVWYHPTDRGAIRYIVYLLFVLECILTGLLSHTGWEILADRWGDPTILQNIPWSAAACPINTGAVATTVKLYFCWRIWLLGSNSQTARVISAMCALLSVVQWVAAITFSVKFIQQDMNITFLLSDQSRTIAIVWLISSTVGDVLIAASLVQILLVAKSHSLPHTGSLLNRLIIQTIQSGVVTAVFTTFHLIFYLAFPKSFIHVTFMYILGRLYANVFLTTLNSRRRIQIGGGAASQGIALPGDSYTLRSGIPVVSSGTKIGLFQDKGGIEMSISTVTHSDREAESRKDTNLSIT</sequence>
<keyword evidence="1" id="KW-1133">Transmembrane helix</keyword>
<keyword evidence="1" id="KW-0472">Membrane</keyword>
<name>A0A9P5YGS8_9AGAR</name>